<dbReference type="RefSeq" id="WP_124328603.1">
    <property type="nucleotide sequence ID" value="NZ_BEXT01000001.1"/>
</dbReference>
<name>A0A401FWI1_9BACT</name>
<dbReference type="Proteomes" id="UP000288096">
    <property type="component" value="Unassembled WGS sequence"/>
</dbReference>
<gene>
    <name evidence="1" type="ORF">DENIS_2259</name>
</gene>
<dbReference type="EMBL" id="BEXT01000001">
    <property type="protein sequence ID" value="GBC61299.1"/>
    <property type="molecule type" value="Genomic_DNA"/>
</dbReference>
<evidence type="ECO:0000313" key="1">
    <source>
        <dbReference type="EMBL" id="GBC61299.1"/>
    </source>
</evidence>
<dbReference type="AlphaFoldDB" id="A0A401FWI1"/>
<reference evidence="2" key="2">
    <citation type="submission" date="2019-01" db="EMBL/GenBank/DDBJ databases">
        <title>Genome sequence of Desulfonema ishimotonii strain Tokyo 01.</title>
        <authorList>
            <person name="Fukui M."/>
        </authorList>
    </citation>
    <scope>NUCLEOTIDE SEQUENCE [LARGE SCALE GENOMIC DNA]</scope>
    <source>
        <strain evidence="2">Tokyo 01</strain>
    </source>
</reference>
<sequence>MSKTIKVKCNGPDQHINEIDIAKLFTPCFVMNKDAPCSGLPKRIVLDCRMCKEGKVIVTPSMIRAHVL</sequence>
<proteinExistence type="predicted"/>
<protein>
    <submittedName>
        <fullName evidence="1">Uncharacterized protein</fullName>
    </submittedName>
</protein>
<reference evidence="2" key="1">
    <citation type="submission" date="2017-11" db="EMBL/GenBank/DDBJ databases">
        <authorList>
            <person name="Watanabe M."/>
            <person name="Kojima H."/>
        </authorList>
    </citation>
    <scope>NUCLEOTIDE SEQUENCE [LARGE SCALE GENOMIC DNA]</scope>
    <source>
        <strain evidence="2">Tokyo 01</strain>
    </source>
</reference>
<organism evidence="1 2">
    <name type="scientific">Desulfonema ishimotonii</name>
    <dbReference type="NCBI Taxonomy" id="45657"/>
    <lineage>
        <taxon>Bacteria</taxon>
        <taxon>Pseudomonadati</taxon>
        <taxon>Thermodesulfobacteriota</taxon>
        <taxon>Desulfobacteria</taxon>
        <taxon>Desulfobacterales</taxon>
        <taxon>Desulfococcaceae</taxon>
        <taxon>Desulfonema</taxon>
    </lineage>
</organism>
<evidence type="ECO:0000313" key="2">
    <source>
        <dbReference type="Proteomes" id="UP000288096"/>
    </source>
</evidence>
<comment type="caution">
    <text evidence="1">The sequence shown here is derived from an EMBL/GenBank/DDBJ whole genome shotgun (WGS) entry which is preliminary data.</text>
</comment>
<keyword evidence="2" id="KW-1185">Reference proteome</keyword>
<accession>A0A401FWI1</accession>